<feature type="compositionally biased region" description="Pro residues" evidence="1">
    <location>
        <begin position="14"/>
        <end position="24"/>
    </location>
</feature>
<accession>A0A453E8C6</accession>
<reference evidence="2" key="4">
    <citation type="submission" date="2019-03" db="UniProtKB">
        <authorList>
            <consortium name="EnsemblPlants"/>
        </authorList>
    </citation>
    <scope>IDENTIFICATION</scope>
</reference>
<evidence type="ECO:0000313" key="3">
    <source>
        <dbReference type="Proteomes" id="UP000015105"/>
    </source>
</evidence>
<dbReference type="PRINTS" id="PR01217">
    <property type="entry name" value="PRICHEXTENSN"/>
</dbReference>
<feature type="compositionally biased region" description="Pro residues" evidence="1">
    <location>
        <begin position="55"/>
        <end position="66"/>
    </location>
</feature>
<dbReference type="EnsemblPlants" id="AET3Gv20253400.3">
    <property type="protein sequence ID" value="AET3Gv20253400.3"/>
    <property type="gene ID" value="AET3Gv20253400"/>
</dbReference>
<reference evidence="3" key="1">
    <citation type="journal article" date="2014" name="Science">
        <title>Ancient hybridizations among the ancestral genomes of bread wheat.</title>
        <authorList>
            <consortium name="International Wheat Genome Sequencing Consortium,"/>
            <person name="Marcussen T."/>
            <person name="Sandve S.R."/>
            <person name="Heier L."/>
            <person name="Spannagl M."/>
            <person name="Pfeifer M."/>
            <person name="Jakobsen K.S."/>
            <person name="Wulff B.B."/>
            <person name="Steuernagel B."/>
            <person name="Mayer K.F."/>
            <person name="Olsen O.A."/>
        </authorList>
    </citation>
    <scope>NUCLEOTIDE SEQUENCE [LARGE SCALE GENOMIC DNA]</scope>
    <source>
        <strain evidence="3">cv. AL8/78</strain>
    </source>
</reference>
<name>A0A453E8C6_AEGTS</name>
<dbReference type="Gramene" id="AET3Gv20253400.3">
    <property type="protein sequence ID" value="AET3Gv20253400.3"/>
    <property type="gene ID" value="AET3Gv20253400"/>
</dbReference>
<proteinExistence type="predicted"/>
<organism evidence="2 3">
    <name type="scientific">Aegilops tauschii subsp. strangulata</name>
    <name type="common">Goatgrass</name>
    <dbReference type="NCBI Taxonomy" id="200361"/>
    <lineage>
        <taxon>Eukaryota</taxon>
        <taxon>Viridiplantae</taxon>
        <taxon>Streptophyta</taxon>
        <taxon>Embryophyta</taxon>
        <taxon>Tracheophyta</taxon>
        <taxon>Spermatophyta</taxon>
        <taxon>Magnoliopsida</taxon>
        <taxon>Liliopsida</taxon>
        <taxon>Poales</taxon>
        <taxon>Poaceae</taxon>
        <taxon>BOP clade</taxon>
        <taxon>Pooideae</taxon>
        <taxon>Triticodae</taxon>
        <taxon>Triticeae</taxon>
        <taxon>Triticinae</taxon>
        <taxon>Aegilops</taxon>
    </lineage>
</organism>
<sequence>IARARRLFQRTIQPPAPTRCPFPTPVSGRRAASFPRIRPEPMPPLPAATKRRRATPPPTFGTPPRLPCHLGCPRPRPAPLPATTPCHTRRPRPDNKTAKSSQPPLPEPPRAPSGQPPPPHHVPLASRPTTASPFLRLTCSWGRSRPTPGRARRCREVHHLQSALRQPPTRRAGQPTPVPSASRRPSGPQRAAAPPSPGSTSPGDARRRPPTRIPPLQLVLNGSCSAGRLCSIETALNHGSSS</sequence>
<dbReference type="Proteomes" id="UP000015105">
    <property type="component" value="Chromosome 3D"/>
</dbReference>
<dbReference type="AlphaFoldDB" id="A0A453E8C6"/>
<reference evidence="2" key="5">
    <citation type="journal article" date="2021" name="G3 (Bethesda)">
        <title>Aegilops tauschii genome assembly Aet v5.0 features greater sequence contiguity and improved annotation.</title>
        <authorList>
            <person name="Wang L."/>
            <person name="Zhu T."/>
            <person name="Rodriguez J.C."/>
            <person name="Deal K.R."/>
            <person name="Dubcovsky J."/>
            <person name="McGuire P.E."/>
            <person name="Lux T."/>
            <person name="Spannagl M."/>
            <person name="Mayer K.F.X."/>
            <person name="Baldrich P."/>
            <person name="Meyers B.C."/>
            <person name="Huo N."/>
            <person name="Gu Y.Q."/>
            <person name="Zhou H."/>
            <person name="Devos K.M."/>
            <person name="Bennetzen J.L."/>
            <person name="Unver T."/>
            <person name="Budak H."/>
            <person name="Gulick P.J."/>
            <person name="Galiba G."/>
            <person name="Kalapos B."/>
            <person name="Nelson D.R."/>
            <person name="Li P."/>
            <person name="You F.M."/>
            <person name="Luo M.C."/>
            <person name="Dvorak J."/>
        </authorList>
    </citation>
    <scope>NUCLEOTIDE SEQUENCE [LARGE SCALE GENOMIC DNA]</scope>
    <source>
        <strain evidence="2">cv. AL8/78</strain>
    </source>
</reference>
<evidence type="ECO:0000256" key="1">
    <source>
        <dbReference type="SAM" id="MobiDB-lite"/>
    </source>
</evidence>
<feature type="region of interest" description="Disordered" evidence="1">
    <location>
        <begin position="1"/>
        <end position="218"/>
    </location>
</feature>
<protein>
    <submittedName>
        <fullName evidence="2">Uncharacterized protein</fullName>
    </submittedName>
</protein>
<evidence type="ECO:0000313" key="2">
    <source>
        <dbReference type="EnsemblPlants" id="AET3Gv20253400.3"/>
    </source>
</evidence>
<keyword evidence="3" id="KW-1185">Reference proteome</keyword>
<feature type="compositionally biased region" description="Pro residues" evidence="1">
    <location>
        <begin position="103"/>
        <end position="121"/>
    </location>
</feature>
<reference evidence="2" key="3">
    <citation type="journal article" date="2017" name="Nature">
        <title>Genome sequence of the progenitor of the wheat D genome Aegilops tauschii.</title>
        <authorList>
            <person name="Luo M.C."/>
            <person name="Gu Y.Q."/>
            <person name="Puiu D."/>
            <person name="Wang H."/>
            <person name="Twardziok S.O."/>
            <person name="Deal K.R."/>
            <person name="Huo N."/>
            <person name="Zhu T."/>
            <person name="Wang L."/>
            <person name="Wang Y."/>
            <person name="McGuire P.E."/>
            <person name="Liu S."/>
            <person name="Long H."/>
            <person name="Ramasamy R.K."/>
            <person name="Rodriguez J.C."/>
            <person name="Van S.L."/>
            <person name="Yuan L."/>
            <person name="Wang Z."/>
            <person name="Xia Z."/>
            <person name="Xiao L."/>
            <person name="Anderson O.D."/>
            <person name="Ouyang S."/>
            <person name="Liang Y."/>
            <person name="Zimin A.V."/>
            <person name="Pertea G."/>
            <person name="Qi P."/>
            <person name="Bennetzen J.L."/>
            <person name="Dai X."/>
            <person name="Dawson M.W."/>
            <person name="Muller H.G."/>
            <person name="Kugler K."/>
            <person name="Rivarola-Duarte L."/>
            <person name="Spannagl M."/>
            <person name="Mayer K.F.X."/>
            <person name="Lu F.H."/>
            <person name="Bevan M.W."/>
            <person name="Leroy P."/>
            <person name="Li P."/>
            <person name="You F.M."/>
            <person name="Sun Q."/>
            <person name="Liu Z."/>
            <person name="Lyons E."/>
            <person name="Wicker T."/>
            <person name="Salzberg S.L."/>
            <person name="Devos K.M."/>
            <person name="Dvorak J."/>
        </authorList>
    </citation>
    <scope>NUCLEOTIDE SEQUENCE [LARGE SCALE GENOMIC DNA]</scope>
    <source>
        <strain evidence="2">cv. AL8/78</strain>
    </source>
</reference>
<reference evidence="3" key="2">
    <citation type="journal article" date="2017" name="Nat. Plants">
        <title>The Aegilops tauschii genome reveals multiple impacts of transposons.</title>
        <authorList>
            <person name="Zhao G."/>
            <person name="Zou C."/>
            <person name="Li K."/>
            <person name="Wang K."/>
            <person name="Li T."/>
            <person name="Gao L."/>
            <person name="Zhang X."/>
            <person name="Wang H."/>
            <person name="Yang Z."/>
            <person name="Liu X."/>
            <person name="Jiang W."/>
            <person name="Mao L."/>
            <person name="Kong X."/>
            <person name="Jiao Y."/>
            <person name="Jia J."/>
        </authorList>
    </citation>
    <scope>NUCLEOTIDE SEQUENCE [LARGE SCALE GENOMIC DNA]</scope>
    <source>
        <strain evidence="3">cv. AL8/78</strain>
    </source>
</reference>